<dbReference type="EMBL" id="JBHRTB010000010">
    <property type="protein sequence ID" value="MFC3145510.1"/>
    <property type="molecule type" value="Genomic_DNA"/>
</dbReference>
<protein>
    <recommendedName>
        <fullName evidence="3">Lipoprotein</fullName>
    </recommendedName>
</protein>
<dbReference type="Proteomes" id="UP001595632">
    <property type="component" value="Unassembled WGS sequence"/>
</dbReference>
<sequence length="74" mass="7542">MLRLSSVLIGLTVALAGCGGTVSYSPDEGIPVPGVRFTGTAVMGVSGGSDRPTRFLSGLKRNKREIEGSGYSGP</sequence>
<organism evidence="1 2">
    <name type="scientific">Psychromarinibacter halotolerans</name>
    <dbReference type="NCBI Taxonomy" id="1775175"/>
    <lineage>
        <taxon>Bacteria</taxon>
        <taxon>Pseudomonadati</taxon>
        <taxon>Pseudomonadota</taxon>
        <taxon>Alphaproteobacteria</taxon>
        <taxon>Rhodobacterales</taxon>
        <taxon>Paracoccaceae</taxon>
        <taxon>Psychromarinibacter</taxon>
    </lineage>
</organism>
<keyword evidence="2" id="KW-1185">Reference proteome</keyword>
<gene>
    <name evidence="1" type="ORF">ACFOGP_22505</name>
</gene>
<evidence type="ECO:0000313" key="1">
    <source>
        <dbReference type="EMBL" id="MFC3145510.1"/>
    </source>
</evidence>
<accession>A0ABV7GZ81</accession>
<reference evidence="2" key="1">
    <citation type="journal article" date="2019" name="Int. J. Syst. Evol. Microbiol.">
        <title>The Global Catalogue of Microorganisms (GCM) 10K type strain sequencing project: providing services to taxonomists for standard genome sequencing and annotation.</title>
        <authorList>
            <consortium name="The Broad Institute Genomics Platform"/>
            <consortium name="The Broad Institute Genome Sequencing Center for Infectious Disease"/>
            <person name="Wu L."/>
            <person name="Ma J."/>
        </authorList>
    </citation>
    <scope>NUCLEOTIDE SEQUENCE [LARGE SCALE GENOMIC DNA]</scope>
    <source>
        <strain evidence="2">KCTC 52366</strain>
    </source>
</reference>
<name>A0ABV7GZ81_9RHOB</name>
<dbReference type="RefSeq" id="WP_275632465.1">
    <property type="nucleotide sequence ID" value="NZ_JARGYD010000003.1"/>
</dbReference>
<comment type="caution">
    <text evidence="1">The sequence shown here is derived from an EMBL/GenBank/DDBJ whole genome shotgun (WGS) entry which is preliminary data.</text>
</comment>
<dbReference type="PROSITE" id="PS51257">
    <property type="entry name" value="PROKAR_LIPOPROTEIN"/>
    <property type="match status" value="1"/>
</dbReference>
<evidence type="ECO:0000313" key="2">
    <source>
        <dbReference type="Proteomes" id="UP001595632"/>
    </source>
</evidence>
<proteinExistence type="predicted"/>
<evidence type="ECO:0008006" key="3">
    <source>
        <dbReference type="Google" id="ProtNLM"/>
    </source>
</evidence>